<evidence type="ECO:0000256" key="3">
    <source>
        <dbReference type="ARBA" id="ARBA00022692"/>
    </source>
</evidence>
<feature type="domain" description="EamA" evidence="7">
    <location>
        <begin position="11"/>
        <end position="141"/>
    </location>
</feature>
<evidence type="ECO:0000259" key="7">
    <source>
        <dbReference type="Pfam" id="PF00892"/>
    </source>
</evidence>
<feature type="domain" description="EamA" evidence="7">
    <location>
        <begin position="155"/>
        <end position="291"/>
    </location>
</feature>
<feature type="transmembrane region" description="Helical" evidence="6">
    <location>
        <begin position="183"/>
        <end position="204"/>
    </location>
</feature>
<evidence type="ECO:0000313" key="8">
    <source>
        <dbReference type="EMBL" id="GAA4306553.1"/>
    </source>
</evidence>
<dbReference type="Pfam" id="PF00892">
    <property type="entry name" value="EamA"/>
    <property type="match status" value="2"/>
</dbReference>
<dbReference type="PANTHER" id="PTHR32322">
    <property type="entry name" value="INNER MEMBRANE TRANSPORTER"/>
    <property type="match status" value="1"/>
</dbReference>
<feature type="transmembrane region" description="Helical" evidence="6">
    <location>
        <begin position="251"/>
        <end position="268"/>
    </location>
</feature>
<dbReference type="Proteomes" id="UP001501207">
    <property type="component" value="Unassembled WGS sequence"/>
</dbReference>
<proteinExistence type="inferred from homology"/>
<feature type="transmembrane region" description="Helical" evidence="6">
    <location>
        <begin position="68"/>
        <end position="86"/>
    </location>
</feature>
<reference evidence="9" key="1">
    <citation type="journal article" date="2019" name="Int. J. Syst. Evol. Microbiol.">
        <title>The Global Catalogue of Microorganisms (GCM) 10K type strain sequencing project: providing services to taxonomists for standard genome sequencing and annotation.</title>
        <authorList>
            <consortium name="The Broad Institute Genomics Platform"/>
            <consortium name="The Broad Institute Genome Sequencing Center for Infectious Disease"/>
            <person name="Wu L."/>
            <person name="Ma J."/>
        </authorList>
    </citation>
    <scope>NUCLEOTIDE SEQUENCE [LARGE SCALE GENOMIC DNA]</scope>
    <source>
        <strain evidence="9">JCM 17664</strain>
    </source>
</reference>
<accession>A0ABP8FLJ6</accession>
<sequence length="302" mass="32294">MPLSEKSKAFIAVGLVSFFWGTTYLGIRIGVKYMPGLQLTAIRQFTAGAMVVGWFLAKGHRMPSPGELWKLAVMGLLLLGVGNGLLSWGEQYIPSGLAAIIAALSPLAIALFSMLLLKGTRLTPRILAGLLLGLAGVIVIFYNRIKSPAGNTFLPGIALCLLAVTGWGWGSVFIARHKLKLDVLYATGWQMLLAGILLFPASYLSGQAVPLQEIAVNGWMAVLYLIFFGSLVGYVAYVYALSKLPPTRVSIYAYINPIVAILLGWQVLDESLSLSMAAGSAVALAGIYLVNSGFKKQIAAKK</sequence>
<keyword evidence="3 6" id="KW-0812">Transmembrane</keyword>
<gene>
    <name evidence="8" type="primary">yedA</name>
    <name evidence="8" type="ORF">GCM10023143_12570</name>
</gene>
<dbReference type="EMBL" id="BAABFN010000002">
    <property type="protein sequence ID" value="GAA4306553.1"/>
    <property type="molecule type" value="Genomic_DNA"/>
</dbReference>
<feature type="transmembrane region" description="Helical" evidence="6">
    <location>
        <begin position="216"/>
        <end position="239"/>
    </location>
</feature>
<protein>
    <submittedName>
        <fullName evidence="8">Drug/metabolite exporter YedA</fullName>
    </submittedName>
</protein>
<feature type="transmembrane region" description="Helical" evidence="6">
    <location>
        <begin position="274"/>
        <end position="294"/>
    </location>
</feature>
<feature type="transmembrane region" description="Helical" evidence="6">
    <location>
        <begin position="9"/>
        <end position="31"/>
    </location>
</feature>
<dbReference type="InterPro" id="IPR000620">
    <property type="entry name" value="EamA_dom"/>
</dbReference>
<comment type="caution">
    <text evidence="8">The sequence shown here is derived from an EMBL/GenBank/DDBJ whole genome shotgun (WGS) entry which is preliminary data.</text>
</comment>
<dbReference type="RefSeq" id="WP_344977191.1">
    <property type="nucleotide sequence ID" value="NZ_BAABFN010000002.1"/>
</dbReference>
<comment type="subcellular location">
    <subcellularLocation>
        <location evidence="1">Membrane</location>
        <topology evidence="1">Multi-pass membrane protein</topology>
    </subcellularLocation>
</comment>
<dbReference type="SUPFAM" id="SSF103481">
    <property type="entry name" value="Multidrug resistance efflux transporter EmrE"/>
    <property type="match status" value="2"/>
</dbReference>
<feature type="transmembrane region" description="Helical" evidence="6">
    <location>
        <begin position="37"/>
        <end position="56"/>
    </location>
</feature>
<comment type="similarity">
    <text evidence="2">Belongs to the EamA transporter family.</text>
</comment>
<dbReference type="InterPro" id="IPR037185">
    <property type="entry name" value="EmrE-like"/>
</dbReference>
<organism evidence="8 9">
    <name type="scientific">Compostibacter hankyongensis</name>
    <dbReference type="NCBI Taxonomy" id="1007089"/>
    <lineage>
        <taxon>Bacteria</taxon>
        <taxon>Pseudomonadati</taxon>
        <taxon>Bacteroidota</taxon>
        <taxon>Chitinophagia</taxon>
        <taxon>Chitinophagales</taxon>
        <taxon>Chitinophagaceae</taxon>
        <taxon>Compostibacter</taxon>
    </lineage>
</organism>
<feature type="transmembrane region" description="Helical" evidence="6">
    <location>
        <begin position="154"/>
        <end position="176"/>
    </location>
</feature>
<evidence type="ECO:0000313" key="9">
    <source>
        <dbReference type="Proteomes" id="UP001501207"/>
    </source>
</evidence>
<keyword evidence="5 6" id="KW-0472">Membrane</keyword>
<evidence type="ECO:0000256" key="1">
    <source>
        <dbReference type="ARBA" id="ARBA00004141"/>
    </source>
</evidence>
<keyword evidence="9" id="KW-1185">Reference proteome</keyword>
<dbReference type="InterPro" id="IPR050638">
    <property type="entry name" value="AA-Vitamin_Transporters"/>
</dbReference>
<evidence type="ECO:0000256" key="4">
    <source>
        <dbReference type="ARBA" id="ARBA00022989"/>
    </source>
</evidence>
<keyword evidence="4 6" id="KW-1133">Transmembrane helix</keyword>
<dbReference type="Gene3D" id="1.10.3730.20">
    <property type="match status" value="1"/>
</dbReference>
<evidence type="ECO:0000256" key="6">
    <source>
        <dbReference type="SAM" id="Phobius"/>
    </source>
</evidence>
<dbReference type="PANTHER" id="PTHR32322:SF2">
    <property type="entry name" value="EAMA DOMAIN-CONTAINING PROTEIN"/>
    <property type="match status" value="1"/>
</dbReference>
<evidence type="ECO:0000256" key="2">
    <source>
        <dbReference type="ARBA" id="ARBA00007362"/>
    </source>
</evidence>
<name>A0ABP8FLJ6_9BACT</name>
<evidence type="ECO:0000256" key="5">
    <source>
        <dbReference type="ARBA" id="ARBA00023136"/>
    </source>
</evidence>
<feature type="transmembrane region" description="Helical" evidence="6">
    <location>
        <begin position="124"/>
        <end position="142"/>
    </location>
</feature>
<feature type="transmembrane region" description="Helical" evidence="6">
    <location>
        <begin position="92"/>
        <end position="117"/>
    </location>
</feature>